<dbReference type="InterPro" id="IPR003599">
    <property type="entry name" value="Ig_sub"/>
</dbReference>
<dbReference type="AlphaFoldDB" id="A0AAU7V640"/>
<keyword evidence="2" id="KW-0812">Transmembrane</keyword>
<dbReference type="InterPro" id="IPR036179">
    <property type="entry name" value="Ig-like_dom_sf"/>
</dbReference>
<dbReference type="Pfam" id="PF00415">
    <property type="entry name" value="RCC1"/>
    <property type="match status" value="2"/>
</dbReference>
<feature type="chain" id="PRO_5043369557" description="Ig-like domain-containing protein" evidence="3">
    <location>
        <begin position="27"/>
        <end position="732"/>
    </location>
</feature>
<keyword evidence="2" id="KW-1133">Transmembrane helix</keyword>
<keyword evidence="2" id="KW-0472">Membrane</keyword>
<proteinExistence type="predicted"/>
<evidence type="ECO:0000256" key="3">
    <source>
        <dbReference type="SAM" id="SignalP"/>
    </source>
</evidence>
<dbReference type="Pfam" id="PF07679">
    <property type="entry name" value="I-set"/>
    <property type="match status" value="2"/>
</dbReference>
<dbReference type="GO" id="GO:0005975">
    <property type="term" value="P:carbohydrate metabolic process"/>
    <property type="evidence" value="ECO:0007669"/>
    <property type="project" value="UniProtKB-ARBA"/>
</dbReference>
<feature type="domain" description="Ig-like" evidence="4">
    <location>
        <begin position="480"/>
        <end position="572"/>
    </location>
</feature>
<dbReference type="PANTHER" id="PTHR22870:SF408">
    <property type="entry name" value="OS09G0560450 PROTEIN"/>
    <property type="match status" value="1"/>
</dbReference>
<dbReference type="InterPro" id="IPR013098">
    <property type="entry name" value="Ig_I-set"/>
</dbReference>
<organism evidence="5">
    <name type="scientific">Scrofimicrobium appendicitidis</name>
    <dbReference type="NCBI Taxonomy" id="3079930"/>
    <lineage>
        <taxon>Bacteria</taxon>
        <taxon>Bacillati</taxon>
        <taxon>Actinomycetota</taxon>
        <taxon>Actinomycetes</taxon>
        <taxon>Actinomycetales</taxon>
        <taxon>Actinomycetaceae</taxon>
        <taxon>Scrofimicrobium</taxon>
    </lineage>
</organism>
<dbReference type="KEGG" id="sapp:SAC06_07390"/>
<dbReference type="Gene3D" id="2.130.10.30">
    <property type="entry name" value="Regulator of chromosome condensation 1/beta-lactamase-inhibitor protein II"/>
    <property type="match status" value="2"/>
</dbReference>
<dbReference type="SMART" id="SM00409">
    <property type="entry name" value="IG"/>
    <property type="match status" value="2"/>
</dbReference>
<keyword evidence="3" id="KW-0732">Signal</keyword>
<dbReference type="InterPro" id="IPR000408">
    <property type="entry name" value="Reg_chr_condens"/>
</dbReference>
<evidence type="ECO:0000259" key="4">
    <source>
        <dbReference type="PROSITE" id="PS50835"/>
    </source>
</evidence>
<dbReference type="InterPro" id="IPR007110">
    <property type="entry name" value="Ig-like_dom"/>
</dbReference>
<dbReference type="PROSITE" id="PS00626">
    <property type="entry name" value="RCC1_2"/>
    <property type="match status" value="3"/>
</dbReference>
<dbReference type="InterPro" id="IPR058923">
    <property type="entry name" value="RCC1-like_dom"/>
</dbReference>
<accession>A0AAU7V640</accession>
<gene>
    <name evidence="5" type="ORF">SAC06_07390</name>
</gene>
<dbReference type="PANTHER" id="PTHR22870">
    <property type="entry name" value="REGULATOR OF CHROMOSOME CONDENSATION"/>
    <property type="match status" value="1"/>
</dbReference>
<dbReference type="InterPro" id="IPR009091">
    <property type="entry name" value="RCC1/BLIP-II"/>
</dbReference>
<dbReference type="Pfam" id="PF25390">
    <property type="entry name" value="WD40_RLD"/>
    <property type="match status" value="1"/>
</dbReference>
<dbReference type="SUPFAM" id="SSF48726">
    <property type="entry name" value="Immunoglobulin"/>
    <property type="match status" value="2"/>
</dbReference>
<reference evidence="5" key="1">
    <citation type="submission" date="2023-11" db="EMBL/GenBank/DDBJ databases">
        <title>Scrofimicrobium hongkongense sp. nov., isolated from a patient with peritonitis.</title>
        <authorList>
            <person name="Lao H.Y."/>
            <person name="Wong A.Y.P."/>
            <person name="Ng T.L."/>
            <person name="Wong R.Y.L."/>
            <person name="Yau M.C.Y."/>
            <person name="Lam J.Y.W."/>
            <person name="Siu G.K.H."/>
        </authorList>
    </citation>
    <scope>NUCLEOTIDE SEQUENCE</scope>
    <source>
        <strain evidence="5">R131</strain>
    </source>
</reference>
<feature type="signal peptide" evidence="3">
    <location>
        <begin position="1"/>
        <end position="26"/>
    </location>
</feature>
<dbReference type="PROSITE" id="PS50835">
    <property type="entry name" value="IG_LIKE"/>
    <property type="match status" value="1"/>
</dbReference>
<feature type="transmembrane region" description="Helical" evidence="2">
    <location>
        <begin position="704"/>
        <end position="722"/>
    </location>
</feature>
<keyword evidence="1" id="KW-0677">Repeat</keyword>
<evidence type="ECO:0000313" key="5">
    <source>
        <dbReference type="EMBL" id="XBW07464.1"/>
    </source>
</evidence>
<protein>
    <recommendedName>
        <fullName evidence="4">Ig-like domain-containing protein</fullName>
    </recommendedName>
</protein>
<dbReference type="InterPro" id="IPR013783">
    <property type="entry name" value="Ig-like_fold"/>
</dbReference>
<dbReference type="PROSITE" id="PS50012">
    <property type="entry name" value="RCC1_3"/>
    <property type="match status" value="7"/>
</dbReference>
<sequence>MRTKRAIAAVTTAGAMVLGGVGVAGAVPTPDRGPDTGGTTVMVSTPEIAFTSISAGGTHSLAIADSGKTYAWGMNAYGSLGDGGTIDQSTPVEVVAPSGVAFTSVSAGYAHSLAIGDNGKTYAWGANWNGQLGDGSTVDQSTPVEVDMPDGVSFTSVSAGTGHSLAIGDDGKTYGWGFNQGGQVGDGTVEARFTPVEVALPEGVSFTSVSAGGTHSVAIGDNGKLYAWGLNWNGQLGDGSGFPQYAPVEVAVPSGVAFKGVSAGNGHSLALGSDGKTYAWGTNTYGALGDSSGLNQHTPVEVVLPTGVAFTSVSAGIAYSVAVGDDGKVYAWGMNYYGQVGDSTNVDRWIPVEVAVPAGVTFTSVAAGDGHSLAIGGDGKAYAWGWNQAGQLGDGTVSDRPTPVEVVSEVALTGIMFDGLAGTTPGDPESTIPVDNGDGTWSVVTPTHEAGTVDVVVSWTLNGIAQTPITYPGGFTYYTPAAPTITNPADQTVTEGDPAEFTVTTSGEPAPVVTWEASRDGGQTWAPVTEGVSSDGLTLMVASSVLADSGTQYRATAANSQGEATSAPATLTVNPIPLAPTITDPTDQVVTLGDSAEFTITAGGTPTPEVVWEVSRNGGTTWEAISADPDATPSSNGWALTVVGTPTNNGYLYRAIATNSAGQATSAPAKLTVTTPISGSNGPDQTNNEVTKELAVTGIHPNPLLWIAGLTALILGTGLITANRTAKHHLNQ</sequence>
<dbReference type="SUPFAM" id="SSF50985">
    <property type="entry name" value="RCC1/BLIP-II"/>
    <property type="match status" value="2"/>
</dbReference>
<name>A0AAU7V640_9ACTO</name>
<dbReference type="Gene3D" id="2.60.40.10">
    <property type="entry name" value="Immunoglobulins"/>
    <property type="match status" value="2"/>
</dbReference>
<dbReference type="EMBL" id="CP138335">
    <property type="protein sequence ID" value="XBW07464.1"/>
    <property type="molecule type" value="Genomic_DNA"/>
</dbReference>
<evidence type="ECO:0000256" key="2">
    <source>
        <dbReference type="SAM" id="Phobius"/>
    </source>
</evidence>
<dbReference type="RefSeq" id="WP_350257670.1">
    <property type="nucleotide sequence ID" value="NZ_CP138335.1"/>
</dbReference>
<dbReference type="InterPro" id="IPR051210">
    <property type="entry name" value="Ub_ligase/GEF_domain"/>
</dbReference>
<evidence type="ECO:0000256" key="1">
    <source>
        <dbReference type="ARBA" id="ARBA00022737"/>
    </source>
</evidence>
<dbReference type="PRINTS" id="PR00633">
    <property type="entry name" value="RCCNDNSATION"/>
</dbReference>